<dbReference type="Gene3D" id="3.40.50.300">
    <property type="entry name" value="P-loop containing nucleotide triphosphate hydrolases"/>
    <property type="match status" value="1"/>
</dbReference>
<keyword evidence="8" id="KW-0449">Lipoprotein</keyword>
<keyword evidence="5" id="KW-0547">Nucleotide-binding</keyword>
<comment type="caution">
    <text evidence="11">The sequence shown here is derived from an EMBL/GenBank/DDBJ whole genome shotgun (WGS) entry which is preliminary data.</text>
</comment>
<comment type="similarity">
    <text evidence="2">Belongs to the small GTPase superfamily. Rho family.</text>
</comment>
<evidence type="ECO:0000256" key="10">
    <source>
        <dbReference type="SAM" id="MobiDB-lite"/>
    </source>
</evidence>
<dbReference type="GO" id="GO:0005886">
    <property type="term" value="C:plasma membrane"/>
    <property type="evidence" value="ECO:0007669"/>
    <property type="project" value="UniProtKB-SubCell"/>
</dbReference>
<protein>
    <submittedName>
        <fullName evidence="11">Rho GTP-binding protein RhoG</fullName>
    </submittedName>
</protein>
<organism evidence="11 12">
    <name type="scientific">Fasciolopsis buskii</name>
    <dbReference type="NCBI Taxonomy" id="27845"/>
    <lineage>
        <taxon>Eukaryota</taxon>
        <taxon>Metazoa</taxon>
        <taxon>Spiralia</taxon>
        <taxon>Lophotrochozoa</taxon>
        <taxon>Platyhelminthes</taxon>
        <taxon>Trematoda</taxon>
        <taxon>Digenea</taxon>
        <taxon>Plagiorchiida</taxon>
        <taxon>Echinostomata</taxon>
        <taxon>Echinostomatoidea</taxon>
        <taxon>Fasciolidae</taxon>
        <taxon>Fasciolopsis</taxon>
    </lineage>
</organism>
<dbReference type="GO" id="GO:0003924">
    <property type="term" value="F:GTPase activity"/>
    <property type="evidence" value="ECO:0007669"/>
    <property type="project" value="InterPro"/>
</dbReference>
<sequence>MPLNKFDNVTGYCVSRNHGFTKYFVLTCSLAEMASRTINLVVIGDGAVGKTCLIESYVEHPFPTTYVPTVFQKYTGSLMINGEDVGLKIWDTAGQSDHQDIRGLTYSEVDAVILCFSIVHEVSYENVRCKWSEELFQRLPGIPVILVGTKLDLRDRIVPGISRAISYDQGSRLAKRINAQAYLECSSLANFNVKQVFDRAIKAAVEWRSKVKSSHKTSSRKARKLRSRSEPGRRK</sequence>
<proteinExistence type="inferred from homology"/>
<keyword evidence="9" id="KW-0636">Prenylation</keyword>
<dbReference type="OrthoDB" id="8830751at2759"/>
<dbReference type="InterPro" id="IPR005225">
    <property type="entry name" value="Small_GTP-bd"/>
</dbReference>
<keyword evidence="7" id="KW-0472">Membrane</keyword>
<accession>A0A8E0S2R5</accession>
<dbReference type="PANTHER" id="PTHR24072">
    <property type="entry name" value="RHO FAMILY GTPASE"/>
    <property type="match status" value="1"/>
</dbReference>
<keyword evidence="3" id="KW-1003">Cell membrane</keyword>
<dbReference type="InterPro" id="IPR003578">
    <property type="entry name" value="Small_GTPase_Rho"/>
</dbReference>
<evidence type="ECO:0000256" key="4">
    <source>
        <dbReference type="ARBA" id="ARBA00022481"/>
    </source>
</evidence>
<evidence type="ECO:0000313" key="11">
    <source>
        <dbReference type="EMBL" id="KAA0196392.1"/>
    </source>
</evidence>
<feature type="compositionally biased region" description="Basic residues" evidence="10">
    <location>
        <begin position="211"/>
        <end position="226"/>
    </location>
</feature>
<evidence type="ECO:0000256" key="9">
    <source>
        <dbReference type="ARBA" id="ARBA00023289"/>
    </source>
</evidence>
<keyword evidence="6" id="KW-0342">GTP-binding</keyword>
<dbReference type="InterPro" id="IPR001806">
    <property type="entry name" value="Small_GTPase"/>
</dbReference>
<name>A0A8E0S2R5_9TREM</name>
<evidence type="ECO:0000256" key="6">
    <source>
        <dbReference type="ARBA" id="ARBA00023134"/>
    </source>
</evidence>
<dbReference type="GO" id="GO:0007264">
    <property type="term" value="P:small GTPase-mediated signal transduction"/>
    <property type="evidence" value="ECO:0007669"/>
    <property type="project" value="InterPro"/>
</dbReference>
<dbReference type="CDD" id="cd00157">
    <property type="entry name" value="Rho"/>
    <property type="match status" value="1"/>
</dbReference>
<evidence type="ECO:0000256" key="5">
    <source>
        <dbReference type="ARBA" id="ARBA00022741"/>
    </source>
</evidence>
<comment type="subcellular location">
    <subcellularLocation>
        <location evidence="1">Cell membrane</location>
        <topology evidence="1">Lipid-anchor</topology>
        <orientation evidence="1">Cytoplasmic side</orientation>
    </subcellularLocation>
</comment>
<evidence type="ECO:0000256" key="3">
    <source>
        <dbReference type="ARBA" id="ARBA00022475"/>
    </source>
</evidence>
<dbReference type="NCBIfam" id="TIGR00231">
    <property type="entry name" value="small_GTP"/>
    <property type="match status" value="1"/>
</dbReference>
<dbReference type="SUPFAM" id="SSF52540">
    <property type="entry name" value="P-loop containing nucleoside triphosphate hydrolases"/>
    <property type="match status" value="1"/>
</dbReference>
<dbReference type="EMBL" id="LUCM01003052">
    <property type="protein sequence ID" value="KAA0196392.1"/>
    <property type="molecule type" value="Genomic_DNA"/>
</dbReference>
<dbReference type="PROSITE" id="PS51419">
    <property type="entry name" value="RAB"/>
    <property type="match status" value="1"/>
</dbReference>
<evidence type="ECO:0000256" key="1">
    <source>
        <dbReference type="ARBA" id="ARBA00004342"/>
    </source>
</evidence>
<evidence type="ECO:0000256" key="8">
    <source>
        <dbReference type="ARBA" id="ARBA00023288"/>
    </source>
</evidence>
<gene>
    <name evidence="11" type="ORF">FBUS_01952</name>
</gene>
<dbReference type="SMART" id="SM00174">
    <property type="entry name" value="RHO"/>
    <property type="match status" value="1"/>
</dbReference>
<dbReference type="PROSITE" id="PS51421">
    <property type="entry name" value="RAS"/>
    <property type="match status" value="1"/>
</dbReference>
<dbReference type="SMART" id="SM00176">
    <property type="entry name" value="RAN"/>
    <property type="match status" value="1"/>
</dbReference>
<dbReference type="SMART" id="SM00173">
    <property type="entry name" value="RAS"/>
    <property type="match status" value="1"/>
</dbReference>
<dbReference type="Proteomes" id="UP000728185">
    <property type="component" value="Unassembled WGS sequence"/>
</dbReference>
<reference evidence="11" key="1">
    <citation type="submission" date="2019-05" db="EMBL/GenBank/DDBJ databases">
        <title>Annotation for the trematode Fasciolopsis buski.</title>
        <authorList>
            <person name="Choi Y.-J."/>
        </authorList>
    </citation>
    <scope>NUCLEOTIDE SEQUENCE</scope>
    <source>
        <strain evidence="11">HT</strain>
        <tissue evidence="11">Whole worm</tissue>
    </source>
</reference>
<dbReference type="PRINTS" id="PR00449">
    <property type="entry name" value="RASTRNSFRMNG"/>
</dbReference>
<evidence type="ECO:0000256" key="2">
    <source>
        <dbReference type="ARBA" id="ARBA00010142"/>
    </source>
</evidence>
<evidence type="ECO:0000256" key="7">
    <source>
        <dbReference type="ARBA" id="ARBA00023136"/>
    </source>
</evidence>
<feature type="region of interest" description="Disordered" evidence="10">
    <location>
        <begin position="211"/>
        <end position="235"/>
    </location>
</feature>
<dbReference type="GO" id="GO:0005525">
    <property type="term" value="F:GTP binding"/>
    <property type="evidence" value="ECO:0007669"/>
    <property type="project" value="UniProtKB-KW"/>
</dbReference>
<keyword evidence="12" id="KW-1185">Reference proteome</keyword>
<dbReference type="AlphaFoldDB" id="A0A8E0S2R5"/>
<dbReference type="PROSITE" id="PS51420">
    <property type="entry name" value="RHO"/>
    <property type="match status" value="1"/>
</dbReference>
<dbReference type="FunFam" id="3.40.50.300:FF:000983">
    <property type="entry name" value="Rho family GTPase"/>
    <property type="match status" value="1"/>
</dbReference>
<keyword evidence="4" id="KW-0488">Methylation</keyword>
<dbReference type="SMART" id="SM00175">
    <property type="entry name" value="RAB"/>
    <property type="match status" value="1"/>
</dbReference>
<evidence type="ECO:0000313" key="12">
    <source>
        <dbReference type="Proteomes" id="UP000728185"/>
    </source>
</evidence>
<dbReference type="Pfam" id="PF00071">
    <property type="entry name" value="Ras"/>
    <property type="match status" value="1"/>
</dbReference>
<dbReference type="InterPro" id="IPR027417">
    <property type="entry name" value="P-loop_NTPase"/>
</dbReference>